<evidence type="ECO:0000313" key="1">
    <source>
        <dbReference type="EMBL" id="KAD7117172.1"/>
    </source>
</evidence>
<reference evidence="1 2" key="1">
    <citation type="submission" date="2019-05" db="EMBL/GenBank/DDBJ databases">
        <title>Mikania micrantha, genome provides insights into the molecular mechanism of rapid growth.</title>
        <authorList>
            <person name="Liu B."/>
        </authorList>
    </citation>
    <scope>NUCLEOTIDE SEQUENCE [LARGE SCALE GENOMIC DNA]</scope>
    <source>
        <strain evidence="1">NLD-2019</strain>
        <tissue evidence="1">Leaf</tissue>
    </source>
</reference>
<sequence length="106" mass="11729">MNGVVIVRAEEIGVTTKELSEAFLKGYFTHRSCGATTSNGLPEEEEYTDGGFEEEVLKELVVHFHVVCWTFDQIFSALDFVSNDETPPAVATNTAIVKFHILLPPP</sequence>
<evidence type="ECO:0000313" key="2">
    <source>
        <dbReference type="Proteomes" id="UP000326396"/>
    </source>
</evidence>
<dbReference type="AlphaFoldDB" id="A0A5N6PV04"/>
<dbReference type="EMBL" id="SZYD01000002">
    <property type="protein sequence ID" value="KAD7117172.1"/>
    <property type="molecule type" value="Genomic_DNA"/>
</dbReference>
<organism evidence="1 2">
    <name type="scientific">Mikania micrantha</name>
    <name type="common">bitter vine</name>
    <dbReference type="NCBI Taxonomy" id="192012"/>
    <lineage>
        <taxon>Eukaryota</taxon>
        <taxon>Viridiplantae</taxon>
        <taxon>Streptophyta</taxon>
        <taxon>Embryophyta</taxon>
        <taxon>Tracheophyta</taxon>
        <taxon>Spermatophyta</taxon>
        <taxon>Magnoliopsida</taxon>
        <taxon>eudicotyledons</taxon>
        <taxon>Gunneridae</taxon>
        <taxon>Pentapetalae</taxon>
        <taxon>asterids</taxon>
        <taxon>campanulids</taxon>
        <taxon>Asterales</taxon>
        <taxon>Asteraceae</taxon>
        <taxon>Asteroideae</taxon>
        <taxon>Heliantheae alliance</taxon>
        <taxon>Eupatorieae</taxon>
        <taxon>Mikania</taxon>
    </lineage>
</organism>
<gene>
    <name evidence="1" type="ORF">E3N88_04440</name>
</gene>
<comment type="caution">
    <text evidence="1">The sequence shown here is derived from an EMBL/GenBank/DDBJ whole genome shotgun (WGS) entry which is preliminary data.</text>
</comment>
<keyword evidence="2" id="KW-1185">Reference proteome</keyword>
<accession>A0A5N6PV04</accession>
<proteinExistence type="predicted"/>
<protein>
    <submittedName>
        <fullName evidence="1">Uncharacterized protein</fullName>
    </submittedName>
</protein>
<name>A0A5N6PV04_9ASTR</name>
<dbReference type="Proteomes" id="UP000326396">
    <property type="component" value="Linkage Group LG10"/>
</dbReference>